<dbReference type="GO" id="GO:0016787">
    <property type="term" value="F:hydrolase activity"/>
    <property type="evidence" value="ECO:0007669"/>
    <property type="project" value="InterPro"/>
</dbReference>
<protein>
    <recommendedName>
        <fullName evidence="3">Alpha/beta hydrolase fold-3 domain-containing protein</fullName>
    </recommendedName>
</protein>
<evidence type="ECO:0000313" key="4">
    <source>
        <dbReference type="EMBL" id="CAG8975369.1"/>
    </source>
</evidence>
<reference evidence="4" key="1">
    <citation type="submission" date="2021-07" db="EMBL/GenBank/DDBJ databases">
        <authorList>
            <person name="Durling M."/>
        </authorList>
    </citation>
    <scope>NUCLEOTIDE SEQUENCE</scope>
</reference>
<feature type="chain" id="PRO_5040233064" description="Alpha/beta hydrolase fold-3 domain-containing protein" evidence="2">
    <location>
        <begin position="23"/>
        <end position="496"/>
    </location>
</feature>
<proteinExistence type="predicted"/>
<dbReference type="OrthoDB" id="433474at2759"/>
<gene>
    <name evidence="4" type="ORF">HYALB_00009510</name>
</gene>
<dbReference type="InterPro" id="IPR050466">
    <property type="entry name" value="Carboxylest/Gibb_receptor"/>
</dbReference>
<dbReference type="Proteomes" id="UP000701801">
    <property type="component" value="Unassembled WGS sequence"/>
</dbReference>
<comment type="caution">
    <text evidence="4">The sequence shown here is derived from an EMBL/GenBank/DDBJ whole genome shotgun (WGS) entry which is preliminary data.</text>
</comment>
<feature type="domain" description="Alpha/beta hydrolase fold-3" evidence="3">
    <location>
        <begin position="77"/>
        <end position="191"/>
    </location>
</feature>
<evidence type="ECO:0000259" key="3">
    <source>
        <dbReference type="Pfam" id="PF07859"/>
    </source>
</evidence>
<accession>A0A9N9LN49</accession>
<feature type="domain" description="Alpha/beta hydrolase fold-3" evidence="3">
    <location>
        <begin position="249"/>
        <end position="365"/>
    </location>
</feature>
<sequence>MSILSARYMLMVKAVIWRALMAVGMKFHHFADPKPPTPNFKIVVPSRLSDKGGTFILVFYVPQSYFEAPEGYQYPVVVNFHGGGFTLGTGTDDARWAATVTGVVEAVLVSVEYRLAPEYPFSVGVEDGTDALIYLASHAEELQLDPHRIALSGFSAGGNFALTVPLMLHDLRNEAGRRNLSEAQPVKKQKHKSPDHLATPDGVGTPSAASSTLSLPRSPLTASHSSMSVYKLTDLQPTALEIEQSVPDLTICAIVSFYPPTDFRETREQKRATNPHPEKNLPPMLTDLFDKSYISSSIDLSDPYLSPAAASDAFLRAAYPQDIVLYTCEYDMLNAEGVAFGERLSGPGVGKTVHGGLVKEVVHAFDKKPNPLKFPAAADRCYSEACSELKRVFGGRTTLGERRQLGIEERVERFEDGDVHDGLAIADGTVGEGKLDGNLDSVKSFKEGSIQDGIMRTAQAKGMVSGGESNKQKNKTTKDFGHKKVPDGVAGDKDMV</sequence>
<keyword evidence="5" id="KW-1185">Reference proteome</keyword>
<keyword evidence="2" id="KW-0732">Signal</keyword>
<evidence type="ECO:0000256" key="1">
    <source>
        <dbReference type="SAM" id="MobiDB-lite"/>
    </source>
</evidence>
<name>A0A9N9LN49_9HELO</name>
<dbReference type="InterPro" id="IPR013094">
    <property type="entry name" value="AB_hydrolase_3"/>
</dbReference>
<dbReference type="PANTHER" id="PTHR23024:SF600">
    <property type="entry name" value="PUTATIVE (AFU_ORTHOLOGUE AFUA_1G02580)-RELATED"/>
    <property type="match status" value="1"/>
</dbReference>
<dbReference type="Pfam" id="PF07859">
    <property type="entry name" value="Abhydrolase_3"/>
    <property type="match status" value="2"/>
</dbReference>
<dbReference type="AlphaFoldDB" id="A0A9N9LN49"/>
<feature type="region of interest" description="Disordered" evidence="1">
    <location>
        <begin position="179"/>
        <end position="221"/>
    </location>
</feature>
<organism evidence="4 5">
    <name type="scientific">Hymenoscyphus albidus</name>
    <dbReference type="NCBI Taxonomy" id="595503"/>
    <lineage>
        <taxon>Eukaryota</taxon>
        <taxon>Fungi</taxon>
        <taxon>Dikarya</taxon>
        <taxon>Ascomycota</taxon>
        <taxon>Pezizomycotina</taxon>
        <taxon>Leotiomycetes</taxon>
        <taxon>Helotiales</taxon>
        <taxon>Helotiaceae</taxon>
        <taxon>Hymenoscyphus</taxon>
    </lineage>
</organism>
<feature type="signal peptide" evidence="2">
    <location>
        <begin position="1"/>
        <end position="22"/>
    </location>
</feature>
<feature type="region of interest" description="Disordered" evidence="1">
    <location>
        <begin position="460"/>
        <end position="496"/>
    </location>
</feature>
<dbReference type="PANTHER" id="PTHR23024">
    <property type="entry name" value="ARYLACETAMIDE DEACETYLASE"/>
    <property type="match status" value="1"/>
</dbReference>
<feature type="compositionally biased region" description="Low complexity" evidence="1">
    <location>
        <begin position="205"/>
        <end position="221"/>
    </location>
</feature>
<evidence type="ECO:0000313" key="5">
    <source>
        <dbReference type="Proteomes" id="UP000701801"/>
    </source>
</evidence>
<dbReference type="EMBL" id="CAJVRM010000134">
    <property type="protein sequence ID" value="CAG8975369.1"/>
    <property type="molecule type" value="Genomic_DNA"/>
</dbReference>
<dbReference type="SUPFAM" id="SSF53474">
    <property type="entry name" value="alpha/beta-Hydrolases"/>
    <property type="match status" value="1"/>
</dbReference>
<evidence type="ECO:0000256" key="2">
    <source>
        <dbReference type="SAM" id="SignalP"/>
    </source>
</evidence>
<feature type="compositionally biased region" description="Basic and acidic residues" evidence="1">
    <location>
        <begin position="476"/>
        <end position="496"/>
    </location>
</feature>
<dbReference type="InterPro" id="IPR029058">
    <property type="entry name" value="AB_hydrolase_fold"/>
</dbReference>
<dbReference type="Gene3D" id="3.40.50.1820">
    <property type="entry name" value="alpha/beta hydrolase"/>
    <property type="match status" value="1"/>
</dbReference>